<keyword evidence="2" id="KW-0472">Membrane</keyword>
<name>A0A2N8KVF6_9BURK</name>
<dbReference type="OrthoDB" id="9762883at2"/>
<proteinExistence type="predicted"/>
<accession>A0A2N8KVF6</accession>
<dbReference type="PANTHER" id="PTHR34978">
    <property type="entry name" value="POSSIBLE SENSOR-TRANSDUCER PROTEIN BLAR"/>
    <property type="match status" value="1"/>
</dbReference>
<dbReference type="EMBL" id="POSP01000003">
    <property type="protein sequence ID" value="PND37420.1"/>
    <property type="molecule type" value="Genomic_DNA"/>
</dbReference>
<dbReference type="PROSITE" id="PS50088">
    <property type="entry name" value="ANK_REPEAT"/>
    <property type="match status" value="3"/>
</dbReference>
<evidence type="ECO:0000313" key="5">
    <source>
        <dbReference type="Proteomes" id="UP000235916"/>
    </source>
</evidence>
<dbReference type="SMART" id="SM00248">
    <property type="entry name" value="ANK"/>
    <property type="match status" value="3"/>
</dbReference>
<dbReference type="InterPro" id="IPR002110">
    <property type="entry name" value="Ankyrin_rpt"/>
</dbReference>
<dbReference type="AlphaFoldDB" id="A0A2N8KVF6"/>
<dbReference type="RefSeq" id="WP_102767339.1">
    <property type="nucleotide sequence ID" value="NZ_POSP01000003.1"/>
</dbReference>
<keyword evidence="2" id="KW-1133">Transmembrane helix</keyword>
<feature type="transmembrane region" description="Helical" evidence="2">
    <location>
        <begin position="39"/>
        <end position="62"/>
    </location>
</feature>
<evidence type="ECO:0000256" key="1">
    <source>
        <dbReference type="PROSITE-ProRule" id="PRU00023"/>
    </source>
</evidence>
<dbReference type="CDD" id="cd07341">
    <property type="entry name" value="M56_BlaR1_MecR1_like"/>
    <property type="match status" value="1"/>
</dbReference>
<protein>
    <recommendedName>
        <fullName evidence="3">Peptidase M56 domain-containing protein</fullName>
    </recommendedName>
</protein>
<feature type="repeat" description="ANK" evidence="1">
    <location>
        <begin position="382"/>
        <end position="414"/>
    </location>
</feature>
<dbReference type="Gene3D" id="1.25.40.20">
    <property type="entry name" value="Ankyrin repeat-containing domain"/>
    <property type="match status" value="1"/>
</dbReference>
<dbReference type="Proteomes" id="UP000235916">
    <property type="component" value="Unassembled WGS sequence"/>
</dbReference>
<feature type="repeat" description="ANK" evidence="1">
    <location>
        <begin position="415"/>
        <end position="447"/>
    </location>
</feature>
<dbReference type="Pfam" id="PF05569">
    <property type="entry name" value="Peptidase_M56"/>
    <property type="match status" value="1"/>
</dbReference>
<dbReference type="InterPro" id="IPR036770">
    <property type="entry name" value="Ankyrin_rpt-contain_sf"/>
</dbReference>
<feature type="repeat" description="ANK" evidence="1">
    <location>
        <begin position="448"/>
        <end position="480"/>
    </location>
</feature>
<reference evidence="4 5" key="1">
    <citation type="submission" date="2018-01" db="EMBL/GenBank/DDBJ databases">
        <title>Draft genome sequence of Paucibacter aquatile CR182 isolated from freshwater of the Nakdong River.</title>
        <authorList>
            <person name="Choi A."/>
            <person name="Chung E.J."/>
        </authorList>
    </citation>
    <scope>NUCLEOTIDE SEQUENCE [LARGE SCALE GENOMIC DNA]</scope>
    <source>
        <strain evidence="4 5">CR182</strain>
    </source>
</reference>
<dbReference type="InterPro" id="IPR052173">
    <property type="entry name" value="Beta-lactam_resp_regulator"/>
</dbReference>
<feature type="domain" description="Peptidase M56" evidence="3">
    <location>
        <begin position="127"/>
        <end position="272"/>
    </location>
</feature>
<dbReference type="InterPro" id="IPR008756">
    <property type="entry name" value="Peptidase_M56"/>
</dbReference>
<dbReference type="PROSITE" id="PS50297">
    <property type="entry name" value="ANK_REP_REGION"/>
    <property type="match status" value="3"/>
</dbReference>
<dbReference type="SUPFAM" id="SSF48403">
    <property type="entry name" value="Ankyrin repeat"/>
    <property type="match status" value="1"/>
</dbReference>
<organism evidence="4 5">
    <name type="scientific">Kinneretia aquatilis</name>
    <dbReference type="NCBI Taxonomy" id="2070761"/>
    <lineage>
        <taxon>Bacteria</taxon>
        <taxon>Pseudomonadati</taxon>
        <taxon>Pseudomonadota</taxon>
        <taxon>Betaproteobacteria</taxon>
        <taxon>Burkholderiales</taxon>
        <taxon>Sphaerotilaceae</taxon>
        <taxon>Roseateles</taxon>
    </lineage>
</organism>
<dbReference type="PANTHER" id="PTHR34978:SF3">
    <property type="entry name" value="SLR0241 PROTEIN"/>
    <property type="match status" value="1"/>
</dbReference>
<keyword evidence="2" id="KW-0812">Transmembrane</keyword>
<keyword evidence="1" id="KW-0040">ANK repeat</keyword>
<comment type="caution">
    <text evidence="4">The sequence shown here is derived from an EMBL/GenBank/DDBJ whole genome shotgun (WGS) entry which is preliminary data.</text>
</comment>
<keyword evidence="5" id="KW-1185">Reference proteome</keyword>
<gene>
    <name evidence="4" type="ORF">C1O66_07690</name>
</gene>
<evidence type="ECO:0000259" key="3">
    <source>
        <dbReference type="Pfam" id="PF05569"/>
    </source>
</evidence>
<sequence length="511" mass="55920">MDATGWGLYVLLHGLLSLALLPILGWSRRRQGCVSPGGMLGLWWLWAGALFLLPLLMLQPWAMDRQLLPWFHASVQPLGATSSALPGPEAVLDPLAPLAISWPLSSELLARLAPPTWLWWLLPMVSAFKAVRLGQSYRRTRALRQQALIWKEAPAGCPVPVGVHPGVDSAMLVGLRQPEILLPSAYLQHLNAAQLALIVQHELCHQQQGDLRQHALQQALSCLFWWSPAWRIAAQELSRWRELRCDALVSRQQAQPHRYAQTLLDCALLQQKQPGDRGPGRALAQRWWHAPLLALRIDAVLRQEQRPQWLWQGGLLALLLLGSSLFLTQHLQLADLPARHAQVSVSELGRLSVLLERVASQDVPGVQSLLAEGAPLNLARPGDGTPLMMAVRRQSLALVELLLKAGADANISSRGDGNALILAAQGGQLSIAQRLLDAGADVNAAVLGDETPLIQAARRGDLAMAQLLLAHGALINLQVQTPMSDGRVWRSALNQASTPAMRELLLQRGAR</sequence>
<evidence type="ECO:0000313" key="4">
    <source>
        <dbReference type="EMBL" id="PND37420.1"/>
    </source>
</evidence>
<dbReference type="Pfam" id="PF00023">
    <property type="entry name" value="Ank"/>
    <property type="match status" value="1"/>
</dbReference>
<feature type="transmembrane region" description="Helical" evidence="2">
    <location>
        <begin position="6"/>
        <end position="27"/>
    </location>
</feature>
<evidence type="ECO:0000256" key="2">
    <source>
        <dbReference type="SAM" id="Phobius"/>
    </source>
</evidence>
<dbReference type="Pfam" id="PF12796">
    <property type="entry name" value="Ank_2"/>
    <property type="match status" value="1"/>
</dbReference>